<feature type="region of interest" description="Disordered" evidence="1">
    <location>
        <begin position="328"/>
        <end position="382"/>
    </location>
</feature>
<organism evidence="2 3">
    <name type="scientific">Apiosordaria backusii</name>
    <dbReference type="NCBI Taxonomy" id="314023"/>
    <lineage>
        <taxon>Eukaryota</taxon>
        <taxon>Fungi</taxon>
        <taxon>Dikarya</taxon>
        <taxon>Ascomycota</taxon>
        <taxon>Pezizomycotina</taxon>
        <taxon>Sordariomycetes</taxon>
        <taxon>Sordariomycetidae</taxon>
        <taxon>Sordariales</taxon>
        <taxon>Lasiosphaeriaceae</taxon>
        <taxon>Apiosordaria</taxon>
    </lineage>
</organism>
<name>A0AA40ELR8_9PEZI</name>
<dbReference type="EMBL" id="JAUKTV010000003">
    <property type="protein sequence ID" value="KAK0741697.1"/>
    <property type="molecule type" value="Genomic_DNA"/>
</dbReference>
<feature type="compositionally biased region" description="Low complexity" evidence="1">
    <location>
        <begin position="344"/>
        <end position="371"/>
    </location>
</feature>
<evidence type="ECO:0000256" key="1">
    <source>
        <dbReference type="SAM" id="MobiDB-lite"/>
    </source>
</evidence>
<reference evidence="2" key="1">
    <citation type="submission" date="2023-06" db="EMBL/GenBank/DDBJ databases">
        <title>Genome-scale phylogeny and comparative genomics of the fungal order Sordariales.</title>
        <authorList>
            <consortium name="Lawrence Berkeley National Laboratory"/>
            <person name="Hensen N."/>
            <person name="Bonometti L."/>
            <person name="Westerberg I."/>
            <person name="Brannstrom I.O."/>
            <person name="Guillou S."/>
            <person name="Cros-Aarteil S."/>
            <person name="Calhoun S."/>
            <person name="Haridas S."/>
            <person name="Kuo A."/>
            <person name="Mondo S."/>
            <person name="Pangilinan J."/>
            <person name="Riley R."/>
            <person name="Labutti K."/>
            <person name="Andreopoulos B."/>
            <person name="Lipzen A."/>
            <person name="Chen C."/>
            <person name="Yanf M."/>
            <person name="Daum C."/>
            <person name="Ng V."/>
            <person name="Clum A."/>
            <person name="Steindorff A."/>
            <person name="Ohm R."/>
            <person name="Martin F."/>
            <person name="Silar P."/>
            <person name="Natvig D."/>
            <person name="Lalanne C."/>
            <person name="Gautier V."/>
            <person name="Ament-Velasquez S.L."/>
            <person name="Kruys A."/>
            <person name="Hutchinson M.I."/>
            <person name="Powell A.J."/>
            <person name="Barry K."/>
            <person name="Miller A.N."/>
            <person name="Grigoriev I.V."/>
            <person name="Debuchy R."/>
            <person name="Gladieux P."/>
            <person name="Thoren M.H."/>
            <person name="Johannesson H."/>
        </authorList>
    </citation>
    <scope>NUCLEOTIDE SEQUENCE</scope>
    <source>
        <strain evidence="2">CBS 540.89</strain>
    </source>
</reference>
<feature type="region of interest" description="Disordered" evidence="1">
    <location>
        <begin position="57"/>
        <end position="175"/>
    </location>
</feature>
<dbReference type="Proteomes" id="UP001172159">
    <property type="component" value="Unassembled WGS sequence"/>
</dbReference>
<evidence type="ECO:0000313" key="2">
    <source>
        <dbReference type="EMBL" id="KAK0741697.1"/>
    </source>
</evidence>
<comment type="caution">
    <text evidence="2">The sequence shown here is derived from an EMBL/GenBank/DDBJ whole genome shotgun (WGS) entry which is preliminary data.</text>
</comment>
<dbReference type="AlphaFoldDB" id="A0AA40ELR8"/>
<feature type="compositionally biased region" description="Basic residues" evidence="1">
    <location>
        <begin position="95"/>
        <end position="109"/>
    </location>
</feature>
<protein>
    <submittedName>
        <fullName evidence="2">Uncharacterized protein</fullName>
    </submittedName>
</protein>
<feature type="compositionally biased region" description="Low complexity" evidence="1">
    <location>
        <begin position="153"/>
        <end position="169"/>
    </location>
</feature>
<proteinExistence type="predicted"/>
<gene>
    <name evidence="2" type="ORF">B0T21DRAFT_432982</name>
</gene>
<keyword evidence="3" id="KW-1185">Reference proteome</keyword>
<evidence type="ECO:0000313" key="3">
    <source>
        <dbReference type="Proteomes" id="UP001172159"/>
    </source>
</evidence>
<accession>A0AA40ELR8</accession>
<sequence length="407" mass="43390">MAPSDDKKPTSAEAFLFFSIIKNLRTRPDIDWEGVARDNGFKNAETAKVRYGQVRRKLDIDNWAPPVKASGSGVGKTEPDTTPGAKPRAATGAGVKKRAPASNARRKSSATRTPSGSGTKGKTLALDDEEDDSEPEAKPAAVKTPHGPPHPPAGGDASPISISSSTPNSGDAIIMRPPRNSITAALNQLSPTPIGRAQNEINIDSYISSLQTQTPFPPPHPQSLFPPDGVPLPDSVLAKEAIPIRGLGDVWTTRPVTKEAHRTWFDNLCITDQNRYMTEAVDYFKRQSGIDMQGEQVVVNGAQVMSGEWAAQNNNNHLQALIGHGRNGPQNGDVTMGDGYQNGSAASTSAPAASTSVPTASASASTSTPAPNYKGKKLSDIPYHPDYLTAQEQEEVDMQLREDIGFH</sequence>